<keyword evidence="5" id="KW-0078">Bacteriocin</keyword>
<name>E2IHB6_9ACTN</name>
<dbReference type="GO" id="GO:0031640">
    <property type="term" value="P:killing of cells of another organism"/>
    <property type="evidence" value="ECO:0007669"/>
    <property type="project" value="UniProtKB-KW"/>
</dbReference>
<evidence type="ECO:0000256" key="3">
    <source>
        <dbReference type="ARBA" id="ARBA00022789"/>
    </source>
</evidence>
<evidence type="ECO:0000256" key="5">
    <source>
        <dbReference type="ARBA" id="ARBA00023048"/>
    </source>
</evidence>
<dbReference type="InterPro" id="IPR006079">
    <property type="entry name" value="Lantibiotic_typ-A_Bacillales"/>
</dbReference>
<proteinExistence type="inferred from homology"/>
<evidence type="ECO:0000256" key="2">
    <source>
        <dbReference type="ARBA" id="ARBA00022529"/>
    </source>
</evidence>
<gene>
    <name evidence="6" type="primary">mibA</name>
</gene>
<reference evidence="6" key="1">
    <citation type="journal article" date="2010" name="Proc. Natl. Acad. Sci. U.S.A.">
        <title>Microbisporicin gene cluster reveals unusual features of lantibiotic biosynthesis in actinomycetes.</title>
        <authorList>
            <person name="Foulston L.C."/>
            <person name="Bibb M.J."/>
        </authorList>
    </citation>
    <scope>NUCLEOTIDE SEQUENCE</scope>
    <source>
        <strain evidence="6">NRRL 30420</strain>
    </source>
</reference>
<dbReference type="GO" id="GO:0005576">
    <property type="term" value="C:extracellular region"/>
    <property type="evidence" value="ECO:0007669"/>
    <property type="project" value="InterPro"/>
</dbReference>
<keyword evidence="3" id="KW-0425">Lantibiotic</keyword>
<comment type="similarity">
    <text evidence="1">Belongs to the type A lantibiotic family.</text>
</comment>
<dbReference type="GO" id="GO:0042742">
    <property type="term" value="P:defense response to bacterium"/>
    <property type="evidence" value="ECO:0007669"/>
    <property type="project" value="UniProtKB-KW"/>
</dbReference>
<dbReference type="GO" id="GO:0005102">
    <property type="term" value="F:signaling receptor binding"/>
    <property type="evidence" value="ECO:0007669"/>
    <property type="project" value="UniProtKB-KW"/>
</dbReference>
<dbReference type="Pfam" id="PF02052">
    <property type="entry name" value="Gallidermin"/>
    <property type="match status" value="1"/>
</dbReference>
<keyword evidence="4" id="KW-0044">Antibiotic</keyword>
<dbReference type="EMBL" id="HM536998">
    <property type="protein sequence ID" value="ADK32554.1"/>
    <property type="molecule type" value="Genomic_DNA"/>
</dbReference>
<organism evidence="6">
    <name type="scientific">Microbispora corallina</name>
    <dbReference type="NCBI Taxonomy" id="83302"/>
    <lineage>
        <taxon>Bacteria</taxon>
        <taxon>Bacillati</taxon>
        <taxon>Actinomycetota</taxon>
        <taxon>Actinomycetes</taxon>
        <taxon>Streptosporangiales</taxon>
        <taxon>Streptosporangiaceae</taxon>
        <taxon>Microbispora</taxon>
    </lineage>
</organism>
<dbReference type="NCBIfam" id="TIGR03731">
    <property type="entry name" value="lantibio_gallid"/>
    <property type="match status" value="1"/>
</dbReference>
<evidence type="ECO:0000256" key="4">
    <source>
        <dbReference type="ARBA" id="ARBA00023022"/>
    </source>
</evidence>
<dbReference type="AlphaFoldDB" id="E2IHB6"/>
<keyword evidence="2" id="KW-0929">Antimicrobial</keyword>
<protein>
    <submittedName>
        <fullName evidence="6">Microbisporicin structural preproprotein</fullName>
    </submittedName>
</protein>
<accession>E2IHB6</accession>
<sequence length="57" mass="5853">MPADILETRTSETEDLLDLDLSIGVEEITAGPAVTSWSLCTPGCTSPGGGSNCSFCC</sequence>
<evidence type="ECO:0000256" key="1">
    <source>
        <dbReference type="ARBA" id="ARBA00009379"/>
    </source>
</evidence>
<evidence type="ECO:0000313" key="6">
    <source>
        <dbReference type="EMBL" id="ADK32554.1"/>
    </source>
</evidence>